<accession>A0AA43U7A3</accession>
<feature type="region of interest" description="Disordered" evidence="1">
    <location>
        <begin position="99"/>
        <end position="128"/>
    </location>
</feature>
<dbReference type="EMBL" id="JAUNQW010000003">
    <property type="protein sequence ID" value="MDO5456951.1"/>
    <property type="molecule type" value="Genomic_DNA"/>
</dbReference>
<sequence length="128" mass="14336">MSSEKGSILPTVLTLMFLMSALLTGASYYIKTAVSNNHVLMDSYKLKTMFNLTENTLQQSNVEAGNYEFVFNHGKVSVEYYPPTQYKLIGNLSSGYQADKMIDSPHLDTNPELKPSEGNSEPKEEDQE</sequence>
<dbReference type="Proteomes" id="UP001171751">
    <property type="component" value="Unassembled WGS sequence"/>
</dbReference>
<protein>
    <submittedName>
        <fullName evidence="2">Uncharacterized protein</fullName>
    </submittedName>
</protein>
<feature type="compositionally biased region" description="Basic and acidic residues" evidence="1">
    <location>
        <begin position="100"/>
        <end position="115"/>
    </location>
</feature>
<keyword evidence="3" id="KW-1185">Reference proteome</keyword>
<name>A0AA43U7A3_9LACT</name>
<comment type="caution">
    <text evidence="2">The sequence shown here is derived from an EMBL/GenBank/DDBJ whole genome shotgun (WGS) entry which is preliminary data.</text>
</comment>
<organism evidence="2 3">
    <name type="scientific">Atopococcus tabaci</name>
    <dbReference type="NCBI Taxonomy" id="269774"/>
    <lineage>
        <taxon>Bacteria</taxon>
        <taxon>Bacillati</taxon>
        <taxon>Bacillota</taxon>
        <taxon>Bacilli</taxon>
        <taxon>Lactobacillales</taxon>
        <taxon>Carnobacteriaceae</taxon>
        <taxon>Atopococcus</taxon>
    </lineage>
</organism>
<evidence type="ECO:0000313" key="3">
    <source>
        <dbReference type="Proteomes" id="UP001171751"/>
    </source>
</evidence>
<gene>
    <name evidence="2" type="ORF">Q4F26_01265</name>
</gene>
<evidence type="ECO:0000256" key="1">
    <source>
        <dbReference type="SAM" id="MobiDB-lite"/>
    </source>
</evidence>
<evidence type="ECO:0000313" key="2">
    <source>
        <dbReference type="EMBL" id="MDO5456951.1"/>
    </source>
</evidence>
<proteinExistence type="predicted"/>
<reference evidence="2" key="1">
    <citation type="submission" date="2023-07" db="EMBL/GenBank/DDBJ databases">
        <title>Between Cages and Wild: Unraveling the Impact of Captivity on Animal Microbiomes and Antimicrobial Resistance.</title>
        <authorList>
            <person name="Schmartz G.P."/>
            <person name="Rehner J."/>
            <person name="Schuff M.J."/>
            <person name="Becker S.L."/>
            <person name="Kravczyk M."/>
            <person name="Gurevich A."/>
            <person name="Francke R."/>
            <person name="Mueller R."/>
            <person name="Keller V."/>
            <person name="Keller A."/>
        </authorList>
    </citation>
    <scope>NUCLEOTIDE SEQUENCE</scope>
    <source>
        <strain evidence="2">S39M_St_73</strain>
    </source>
</reference>
<dbReference type="AlphaFoldDB" id="A0AA43U7A3"/>